<dbReference type="PROSITE" id="PS50231">
    <property type="entry name" value="RICIN_B_LECTIN"/>
    <property type="match status" value="1"/>
</dbReference>
<dbReference type="InterPro" id="IPR035992">
    <property type="entry name" value="Ricin_B-like_lectins"/>
</dbReference>
<protein>
    <recommendedName>
        <fullName evidence="2">Ricin B lectin domain-containing protein</fullName>
    </recommendedName>
</protein>
<dbReference type="Gene3D" id="2.80.10.50">
    <property type="match status" value="1"/>
</dbReference>
<evidence type="ECO:0000313" key="4">
    <source>
        <dbReference type="Proteomes" id="UP000756710"/>
    </source>
</evidence>
<gene>
    <name evidence="3" type="ORF">J2Z30_000533</name>
</gene>
<feature type="domain" description="Ricin B lectin" evidence="2">
    <location>
        <begin position="37"/>
        <end position="128"/>
    </location>
</feature>
<keyword evidence="1" id="KW-0732">Signal</keyword>
<comment type="caution">
    <text evidence="3">The sequence shown here is derived from an EMBL/GenBank/DDBJ whole genome shotgun (WGS) entry which is preliminary data.</text>
</comment>
<dbReference type="Pfam" id="PF00652">
    <property type="entry name" value="Ricin_B_lectin"/>
    <property type="match status" value="1"/>
</dbReference>
<name>A0ABS4MJN1_9ACTN</name>
<dbReference type="CDD" id="cd23415">
    <property type="entry name" value="beta-trefoil_Ricin_AH"/>
    <property type="match status" value="1"/>
</dbReference>
<dbReference type="Proteomes" id="UP000756710">
    <property type="component" value="Unassembled WGS sequence"/>
</dbReference>
<dbReference type="EMBL" id="JAGGLR010000001">
    <property type="protein sequence ID" value="MBP2059537.1"/>
    <property type="molecule type" value="Genomic_DNA"/>
</dbReference>
<feature type="chain" id="PRO_5045245675" description="Ricin B lectin domain-containing protein" evidence="1">
    <location>
        <begin position="33"/>
        <end position="149"/>
    </location>
</feature>
<evidence type="ECO:0000256" key="1">
    <source>
        <dbReference type="SAM" id="SignalP"/>
    </source>
</evidence>
<evidence type="ECO:0000313" key="3">
    <source>
        <dbReference type="EMBL" id="MBP2059537.1"/>
    </source>
</evidence>
<dbReference type="SUPFAM" id="SSF50370">
    <property type="entry name" value="Ricin B-like lectins"/>
    <property type="match status" value="1"/>
</dbReference>
<proteinExistence type="predicted"/>
<feature type="signal peptide" evidence="1">
    <location>
        <begin position="1"/>
        <end position="32"/>
    </location>
</feature>
<accession>A0ABS4MJN1</accession>
<dbReference type="InterPro" id="IPR000772">
    <property type="entry name" value="Ricin_B_lectin"/>
</dbReference>
<reference evidence="3 4" key="1">
    <citation type="submission" date="2021-03" db="EMBL/GenBank/DDBJ databases">
        <title>Genomic Encyclopedia of Type Strains, Phase IV (KMG-IV): sequencing the most valuable type-strain genomes for metagenomic binning, comparative biology and taxonomic classification.</title>
        <authorList>
            <person name="Goeker M."/>
        </authorList>
    </citation>
    <scope>NUCLEOTIDE SEQUENCE [LARGE SCALE GENOMIC DNA]</scope>
    <source>
        <strain evidence="3 4">DSM 41954</strain>
    </source>
</reference>
<organism evidence="3 4">
    <name type="scientific">Streptomyces iranensis</name>
    <dbReference type="NCBI Taxonomy" id="576784"/>
    <lineage>
        <taxon>Bacteria</taxon>
        <taxon>Bacillati</taxon>
        <taxon>Actinomycetota</taxon>
        <taxon>Actinomycetes</taxon>
        <taxon>Kitasatosporales</taxon>
        <taxon>Streptomycetaceae</taxon>
        <taxon>Streptomyces</taxon>
        <taxon>Streptomyces violaceusniger group</taxon>
    </lineage>
</organism>
<evidence type="ECO:0000259" key="2">
    <source>
        <dbReference type="Pfam" id="PF00652"/>
    </source>
</evidence>
<sequence>MSHKLKWTLRVNLAAVITATTTVGLFASDASAANNTFIRNLSYNQCIASLNNHAGLTAKYCRSGNPLHLWDRRGATIRMAHTNICLDSNSAGDVYIRECNGGKYQKWTYPAGNYVRNVKTGKYLTQHGPAIEAWGGKSNAGKWKFSGGN</sequence>
<keyword evidence="4" id="KW-1185">Reference proteome</keyword>